<organism evidence="2 3">
    <name type="scientific">Streptomyces afghaniensis 772</name>
    <dbReference type="NCBI Taxonomy" id="1283301"/>
    <lineage>
        <taxon>Bacteria</taxon>
        <taxon>Bacillati</taxon>
        <taxon>Actinomycetota</taxon>
        <taxon>Actinomycetes</taxon>
        <taxon>Kitasatosporales</taxon>
        <taxon>Streptomycetaceae</taxon>
        <taxon>Streptomyces</taxon>
    </lineage>
</organism>
<name>S4MJA3_9ACTN</name>
<feature type="region of interest" description="Disordered" evidence="1">
    <location>
        <begin position="1"/>
        <end position="64"/>
    </location>
</feature>
<accession>S4MJA3</accession>
<gene>
    <name evidence="2" type="ORF">STAFG_6258</name>
</gene>
<proteinExistence type="predicted"/>
<dbReference type="EMBL" id="AOPY01001547">
    <property type="protein sequence ID" value="EPJ36666.1"/>
    <property type="molecule type" value="Genomic_DNA"/>
</dbReference>
<feature type="compositionally biased region" description="Basic and acidic residues" evidence="1">
    <location>
        <begin position="1"/>
        <end position="12"/>
    </location>
</feature>
<dbReference type="AlphaFoldDB" id="S4MJA3"/>
<feature type="compositionally biased region" description="Basic and acidic residues" evidence="1">
    <location>
        <begin position="26"/>
        <end position="55"/>
    </location>
</feature>
<sequence>MTIMGDELKPQDLHATGGTDGEASTEDLHATEEGAVRTQDLHATDEPLETKDLHATSEPFKPTK</sequence>
<evidence type="ECO:0000313" key="3">
    <source>
        <dbReference type="Proteomes" id="UP000015001"/>
    </source>
</evidence>
<dbReference type="PATRIC" id="fig|1283301.3.peg.6214"/>
<evidence type="ECO:0000313" key="2">
    <source>
        <dbReference type="EMBL" id="EPJ36666.1"/>
    </source>
</evidence>
<dbReference type="Proteomes" id="UP000015001">
    <property type="component" value="Unassembled WGS sequence"/>
</dbReference>
<protein>
    <submittedName>
        <fullName evidence="2">Uncharacterized protein</fullName>
    </submittedName>
</protein>
<dbReference type="HOGENOM" id="CLU_2865694_0_0_11"/>
<keyword evidence="3" id="KW-1185">Reference proteome</keyword>
<reference evidence="2 3" key="1">
    <citation type="submission" date="2013-02" db="EMBL/GenBank/DDBJ databases">
        <title>Draft Genome Sequence of Streptomyces afghaniensis, Which Produces Compounds of the Julimycin B-Complex.</title>
        <authorList>
            <person name="Gruening B.A."/>
            <person name="Praeg A."/>
            <person name="Erxleben A."/>
            <person name="Guenther S."/>
            <person name="Fiedler H.-P."/>
            <person name="Goodfellow M."/>
            <person name="Mueller M."/>
        </authorList>
    </citation>
    <scope>NUCLEOTIDE SEQUENCE [LARGE SCALE GENOMIC DNA]</scope>
    <source>
        <strain evidence="2 3">772</strain>
    </source>
</reference>
<comment type="caution">
    <text evidence="2">The sequence shown here is derived from an EMBL/GenBank/DDBJ whole genome shotgun (WGS) entry which is preliminary data.</text>
</comment>
<evidence type="ECO:0000256" key="1">
    <source>
        <dbReference type="SAM" id="MobiDB-lite"/>
    </source>
</evidence>